<accession>A0ABP6LFH0</accession>
<dbReference type="PANTHER" id="PTHR30055">
    <property type="entry name" value="HTH-TYPE TRANSCRIPTIONAL REGULATOR RUTR"/>
    <property type="match status" value="1"/>
</dbReference>
<organism evidence="6 7">
    <name type="scientific">Streptosporangium longisporum</name>
    <dbReference type="NCBI Taxonomy" id="46187"/>
    <lineage>
        <taxon>Bacteria</taxon>
        <taxon>Bacillati</taxon>
        <taxon>Actinomycetota</taxon>
        <taxon>Actinomycetes</taxon>
        <taxon>Streptosporangiales</taxon>
        <taxon>Streptosporangiaceae</taxon>
        <taxon>Streptosporangium</taxon>
    </lineage>
</organism>
<keyword evidence="1" id="KW-0805">Transcription regulation</keyword>
<dbReference type="Pfam" id="PF21943">
    <property type="entry name" value="TetR_C_46"/>
    <property type="match status" value="1"/>
</dbReference>
<sequence>MADRREELLAAARAAFARWPYETVTVAAIARAADASEALVYRYFSGKEELYLETVRAGVRDLLSRQQDLADRLPPGTPPAERLAASVRLYLDFVSEQPAGWAGLLRPGAIPEAAALQEGARDRFADMLRAATGAGPGSPSDYAFRGYLGFCDAVCLAWVEAGRPEEDREHLVQAAVGALEGALRRVGETGRAVS</sequence>
<dbReference type="InterPro" id="IPR001647">
    <property type="entry name" value="HTH_TetR"/>
</dbReference>
<evidence type="ECO:0000259" key="5">
    <source>
        <dbReference type="PROSITE" id="PS50977"/>
    </source>
</evidence>
<evidence type="ECO:0000313" key="6">
    <source>
        <dbReference type="EMBL" id="GAA3042201.1"/>
    </source>
</evidence>
<dbReference type="SUPFAM" id="SSF46689">
    <property type="entry name" value="Homeodomain-like"/>
    <property type="match status" value="1"/>
</dbReference>
<evidence type="ECO:0000256" key="1">
    <source>
        <dbReference type="ARBA" id="ARBA00023015"/>
    </source>
</evidence>
<evidence type="ECO:0000256" key="4">
    <source>
        <dbReference type="PROSITE-ProRule" id="PRU00335"/>
    </source>
</evidence>
<comment type="caution">
    <text evidence="6">The sequence shown here is derived from an EMBL/GenBank/DDBJ whole genome shotgun (WGS) entry which is preliminary data.</text>
</comment>
<reference evidence="7" key="1">
    <citation type="journal article" date="2019" name="Int. J. Syst. Evol. Microbiol.">
        <title>The Global Catalogue of Microorganisms (GCM) 10K type strain sequencing project: providing services to taxonomists for standard genome sequencing and annotation.</title>
        <authorList>
            <consortium name="The Broad Institute Genomics Platform"/>
            <consortium name="The Broad Institute Genome Sequencing Center for Infectious Disease"/>
            <person name="Wu L."/>
            <person name="Ma J."/>
        </authorList>
    </citation>
    <scope>NUCLEOTIDE SEQUENCE [LARGE SCALE GENOMIC DNA]</scope>
    <source>
        <strain evidence="7">JCM 3106</strain>
    </source>
</reference>
<keyword evidence="3" id="KW-0804">Transcription</keyword>
<dbReference type="InterPro" id="IPR050109">
    <property type="entry name" value="HTH-type_TetR-like_transc_reg"/>
</dbReference>
<dbReference type="Pfam" id="PF00440">
    <property type="entry name" value="TetR_N"/>
    <property type="match status" value="1"/>
</dbReference>
<dbReference type="EMBL" id="BAAAWD010000032">
    <property type="protein sequence ID" value="GAA3042201.1"/>
    <property type="molecule type" value="Genomic_DNA"/>
</dbReference>
<feature type="DNA-binding region" description="H-T-H motif" evidence="4">
    <location>
        <begin position="25"/>
        <end position="44"/>
    </location>
</feature>
<dbReference type="InterPro" id="IPR036271">
    <property type="entry name" value="Tet_transcr_reg_TetR-rel_C_sf"/>
</dbReference>
<protein>
    <submittedName>
        <fullName evidence="6">TetR/AcrR family transcriptional regulator</fullName>
    </submittedName>
</protein>
<keyword evidence="2 4" id="KW-0238">DNA-binding</keyword>
<dbReference type="InterPro" id="IPR009057">
    <property type="entry name" value="Homeodomain-like_sf"/>
</dbReference>
<dbReference type="PROSITE" id="PS50977">
    <property type="entry name" value="HTH_TETR_2"/>
    <property type="match status" value="1"/>
</dbReference>
<dbReference type="InterPro" id="IPR054129">
    <property type="entry name" value="DesT_TetR_C"/>
</dbReference>
<gene>
    <name evidence="6" type="ORF">GCM10017559_83900</name>
</gene>
<evidence type="ECO:0000256" key="3">
    <source>
        <dbReference type="ARBA" id="ARBA00023163"/>
    </source>
</evidence>
<proteinExistence type="predicted"/>
<evidence type="ECO:0000256" key="2">
    <source>
        <dbReference type="ARBA" id="ARBA00023125"/>
    </source>
</evidence>
<evidence type="ECO:0000313" key="7">
    <source>
        <dbReference type="Proteomes" id="UP001499930"/>
    </source>
</evidence>
<dbReference type="Proteomes" id="UP001499930">
    <property type="component" value="Unassembled WGS sequence"/>
</dbReference>
<keyword evidence="7" id="KW-1185">Reference proteome</keyword>
<feature type="domain" description="HTH tetR-type" evidence="5">
    <location>
        <begin position="2"/>
        <end position="62"/>
    </location>
</feature>
<dbReference type="PRINTS" id="PR00455">
    <property type="entry name" value="HTHTETR"/>
</dbReference>
<dbReference type="SUPFAM" id="SSF48498">
    <property type="entry name" value="Tetracyclin repressor-like, C-terminal domain"/>
    <property type="match status" value="1"/>
</dbReference>
<dbReference type="Gene3D" id="1.10.357.10">
    <property type="entry name" value="Tetracycline Repressor, domain 2"/>
    <property type="match status" value="1"/>
</dbReference>
<name>A0ABP6LFH0_9ACTN</name>
<dbReference type="PANTHER" id="PTHR30055:SF174">
    <property type="entry name" value="TRANSCRIPTIONAL REGULATORY PROTEIN (PROBABLY TETR-FAMILY)-RELATED"/>
    <property type="match status" value="1"/>
</dbReference>